<dbReference type="GO" id="GO:0008270">
    <property type="term" value="F:zinc ion binding"/>
    <property type="evidence" value="ECO:0007669"/>
    <property type="project" value="UniProtKB-KW"/>
</dbReference>
<keyword evidence="1" id="KW-0479">Metal-binding</keyword>
<evidence type="ECO:0000313" key="8">
    <source>
        <dbReference type="Proteomes" id="UP000789595"/>
    </source>
</evidence>
<dbReference type="Pfam" id="PF13696">
    <property type="entry name" value="zf-CCHC_2"/>
    <property type="match status" value="2"/>
</dbReference>
<name>A0A8J2SNB0_9STRA</name>
<evidence type="ECO:0000256" key="3">
    <source>
        <dbReference type="ARBA" id="ARBA00022833"/>
    </source>
</evidence>
<feature type="compositionally biased region" description="Low complexity" evidence="5">
    <location>
        <begin position="407"/>
        <end position="417"/>
    </location>
</feature>
<dbReference type="InterPro" id="IPR025829">
    <property type="entry name" value="Zn_knuckle_CX2CX3GHX4C"/>
</dbReference>
<organism evidence="7 8">
    <name type="scientific">Pelagomonas calceolata</name>
    <dbReference type="NCBI Taxonomy" id="35677"/>
    <lineage>
        <taxon>Eukaryota</taxon>
        <taxon>Sar</taxon>
        <taxon>Stramenopiles</taxon>
        <taxon>Ochrophyta</taxon>
        <taxon>Pelagophyceae</taxon>
        <taxon>Pelagomonadales</taxon>
        <taxon>Pelagomonadaceae</taxon>
        <taxon>Pelagomonas</taxon>
    </lineage>
</organism>
<feature type="compositionally biased region" description="Low complexity" evidence="5">
    <location>
        <begin position="198"/>
        <end position="209"/>
    </location>
</feature>
<feature type="compositionally biased region" description="Basic and acidic residues" evidence="5">
    <location>
        <begin position="76"/>
        <end position="88"/>
    </location>
</feature>
<evidence type="ECO:0000256" key="5">
    <source>
        <dbReference type="SAM" id="MobiDB-lite"/>
    </source>
</evidence>
<keyword evidence="8" id="KW-1185">Reference proteome</keyword>
<keyword evidence="3" id="KW-0862">Zinc</keyword>
<dbReference type="PROSITE" id="PS50158">
    <property type="entry name" value="ZF_CCHC"/>
    <property type="match status" value="2"/>
</dbReference>
<dbReference type="Proteomes" id="UP000789595">
    <property type="component" value="Unassembled WGS sequence"/>
</dbReference>
<dbReference type="GO" id="GO:0003676">
    <property type="term" value="F:nucleic acid binding"/>
    <property type="evidence" value="ECO:0007669"/>
    <property type="project" value="InterPro"/>
</dbReference>
<dbReference type="EMBL" id="CAKKNE010000003">
    <property type="protein sequence ID" value="CAH0370607.1"/>
    <property type="molecule type" value="Genomic_DNA"/>
</dbReference>
<evidence type="ECO:0000256" key="4">
    <source>
        <dbReference type="PROSITE-ProRule" id="PRU00047"/>
    </source>
</evidence>
<proteinExistence type="predicted"/>
<reference evidence="7" key="1">
    <citation type="submission" date="2021-11" db="EMBL/GenBank/DDBJ databases">
        <authorList>
            <consortium name="Genoscope - CEA"/>
            <person name="William W."/>
        </authorList>
    </citation>
    <scope>NUCLEOTIDE SEQUENCE</scope>
</reference>
<comment type="caution">
    <text evidence="7">The sequence shown here is derived from an EMBL/GenBank/DDBJ whole genome shotgun (WGS) entry which is preliminary data.</text>
</comment>
<evidence type="ECO:0000313" key="7">
    <source>
        <dbReference type="EMBL" id="CAH0370607.1"/>
    </source>
</evidence>
<dbReference type="OrthoDB" id="160898at2759"/>
<feature type="domain" description="CCHC-type" evidence="6">
    <location>
        <begin position="389"/>
        <end position="404"/>
    </location>
</feature>
<protein>
    <recommendedName>
        <fullName evidence="6">CCHC-type domain-containing protein</fullName>
    </recommendedName>
</protein>
<evidence type="ECO:0000256" key="1">
    <source>
        <dbReference type="ARBA" id="ARBA00022723"/>
    </source>
</evidence>
<dbReference type="AlphaFoldDB" id="A0A8J2SNB0"/>
<sequence>MGKTDILIGKKATWGSDDESEDDDRPRRRAEAGEFSESGEDEAPPPTQTYVPPHLRGRSASSDNEGQKLAVLNPKEPSEEPPKEETQSDKPAAWSSLVKDGATPVKELEKKEEKKKELVVEKADDARVFRRLAKGEGKLSGLFGRKRELRQLKAQPPLAELAVDAAQAADAAVAAQEALQEEEEASITTESTEDNSPLALAAAAALANAGDRPPTPVDDTPPQKRKPRKWDQHDDRRGGKVDRKGSTRREVRDRLSGKVEKRSSVDDGERWGHDKAPSSGGFRVIAPAGGFRVLAPPPASPQSPQRKPEIDLTRSRKAPPQKKSFPKKTERPKSNGIVVDVVNGRAEKGPPDGYVCKKCGVPGHFLKQCPQFEERKPRAPKGPPDGYVCHKCGVSGHWIKDCPQAAVRSPAPAAPSLRRAKVSEESRRAASARTFVANRPRTASWSSKPLNAAAAARDVSGAPVYEPSAGYGVLQPEEPLFVPVPARPEYAVAAPPEHSYAAARSALYGA</sequence>
<dbReference type="InterPro" id="IPR036875">
    <property type="entry name" value="Znf_CCHC_sf"/>
</dbReference>
<feature type="domain" description="CCHC-type" evidence="6">
    <location>
        <begin position="356"/>
        <end position="371"/>
    </location>
</feature>
<dbReference type="InterPro" id="IPR001878">
    <property type="entry name" value="Znf_CCHC"/>
</dbReference>
<dbReference type="SUPFAM" id="SSF57756">
    <property type="entry name" value="Retrovirus zinc finger-like domains"/>
    <property type="match status" value="1"/>
</dbReference>
<evidence type="ECO:0000259" key="6">
    <source>
        <dbReference type="PROSITE" id="PS50158"/>
    </source>
</evidence>
<feature type="region of interest" description="Disordered" evidence="5">
    <location>
        <begin position="407"/>
        <end position="433"/>
    </location>
</feature>
<feature type="compositionally biased region" description="Basic residues" evidence="5">
    <location>
        <begin position="315"/>
        <end position="326"/>
    </location>
</feature>
<feature type="region of interest" description="Disordered" evidence="5">
    <location>
        <begin position="174"/>
        <end position="338"/>
    </location>
</feature>
<keyword evidence="2 4" id="KW-0863">Zinc-finger</keyword>
<feature type="compositionally biased region" description="Basic and acidic residues" evidence="5">
    <location>
        <begin position="106"/>
        <end position="117"/>
    </location>
</feature>
<dbReference type="SMART" id="SM00343">
    <property type="entry name" value="ZnF_C2HC"/>
    <property type="match status" value="2"/>
</dbReference>
<gene>
    <name evidence="7" type="ORF">PECAL_3P05030</name>
</gene>
<accession>A0A8J2SNB0</accession>
<feature type="region of interest" description="Disordered" evidence="5">
    <location>
        <begin position="1"/>
        <end position="117"/>
    </location>
</feature>
<evidence type="ECO:0000256" key="2">
    <source>
        <dbReference type="ARBA" id="ARBA00022771"/>
    </source>
</evidence>
<feature type="compositionally biased region" description="Basic and acidic residues" evidence="5">
    <location>
        <begin position="229"/>
        <end position="276"/>
    </location>
</feature>
<dbReference type="Gene3D" id="4.10.60.10">
    <property type="entry name" value="Zinc finger, CCHC-type"/>
    <property type="match status" value="2"/>
</dbReference>